<dbReference type="EMBL" id="DF977485">
    <property type="protein sequence ID" value="GAP89456.1"/>
    <property type="molecule type" value="Genomic_DNA"/>
</dbReference>
<evidence type="ECO:0000313" key="1">
    <source>
        <dbReference type="EMBL" id="GAP89456.1"/>
    </source>
</evidence>
<keyword evidence="2" id="KW-1185">Reference proteome</keyword>
<dbReference type="STRING" id="77044.A0A1W2TMA0"/>
<proteinExistence type="predicted"/>
<dbReference type="InterPro" id="IPR008775">
    <property type="entry name" value="Phytyl_CoA_dOase-like"/>
</dbReference>
<reference evidence="1" key="1">
    <citation type="submission" date="2016-03" db="EMBL/GenBank/DDBJ databases">
        <title>Draft genome sequence of Rosellinia necatrix.</title>
        <authorList>
            <person name="Kanematsu S."/>
        </authorList>
    </citation>
    <scope>NUCLEOTIDE SEQUENCE [LARGE SCALE GENOMIC DNA]</scope>
    <source>
        <strain evidence="1">W97</strain>
    </source>
</reference>
<dbReference type="PANTHER" id="PTHR40128:SF1">
    <property type="entry name" value="PHYTANOYL-COA HYDROXYLASE"/>
    <property type="match status" value="1"/>
</dbReference>
<dbReference type="AlphaFoldDB" id="A0A1W2TMA0"/>
<evidence type="ECO:0000313" key="2">
    <source>
        <dbReference type="Proteomes" id="UP000054516"/>
    </source>
</evidence>
<dbReference type="Gene3D" id="2.60.120.620">
    <property type="entry name" value="q2cbj1_9rhob like domain"/>
    <property type="match status" value="1"/>
</dbReference>
<sequence>MAEVLQLNSAPHSQPTVEPIRLNDDGLTLHGSGSAITGVKYLTPLAADTPIEELKRRYTEDGVLWVKGLLDPAKVNKARGEYLSFVNEGTGMLKPGTDPVDGIFSPEADWRQFLLPGALRVAHGLSDDGVFVERAVHSHDAQFYRDFKDGAARALEPFVGRLCGFERPWCLPRSLLRCSVPGGETTPVHYDQIFLRAGPPTSVTAWVPLGDIDVKGGGLIYLDHAHDVGKKYEEDFSRMNADLPDEERLSAFNKNMEKGGWLDKNAAKFGENWSRSWLVGNYEAGDVLFHTPYTVHAGAINESETGRIRVATDLRFVDKSKPFDERWTVVAYSEDDTNTARKVRVKPRE</sequence>
<dbReference type="Proteomes" id="UP000054516">
    <property type="component" value="Unassembled WGS sequence"/>
</dbReference>
<name>A0A1W2TMA0_ROSNE</name>
<dbReference type="OMA" id="DERWMRS"/>
<organism evidence="1">
    <name type="scientific">Rosellinia necatrix</name>
    <name type="common">White root-rot fungus</name>
    <dbReference type="NCBI Taxonomy" id="77044"/>
    <lineage>
        <taxon>Eukaryota</taxon>
        <taxon>Fungi</taxon>
        <taxon>Dikarya</taxon>
        <taxon>Ascomycota</taxon>
        <taxon>Pezizomycotina</taxon>
        <taxon>Sordariomycetes</taxon>
        <taxon>Xylariomycetidae</taxon>
        <taxon>Xylariales</taxon>
        <taxon>Xylariaceae</taxon>
        <taxon>Rosellinia</taxon>
    </lineage>
</organism>
<dbReference type="Pfam" id="PF05721">
    <property type="entry name" value="PhyH"/>
    <property type="match status" value="1"/>
</dbReference>
<accession>A0A1W2TMA0</accession>
<protein>
    <submittedName>
        <fullName evidence="1">Putative phytanoyl-hydroxylase</fullName>
    </submittedName>
</protein>
<gene>
    <name evidence="1" type="ORF">SAMD00023353_4000980</name>
</gene>
<dbReference type="PANTHER" id="PTHR40128">
    <property type="entry name" value="EXPRESSED PROTEIN"/>
    <property type="match status" value="1"/>
</dbReference>
<dbReference type="OrthoDB" id="2328924at2759"/>
<dbReference type="SUPFAM" id="SSF51197">
    <property type="entry name" value="Clavaminate synthase-like"/>
    <property type="match status" value="1"/>
</dbReference>